<keyword evidence="11" id="KW-1185">Reference proteome</keyword>
<evidence type="ECO:0000256" key="3">
    <source>
        <dbReference type="ARBA" id="ARBA00022475"/>
    </source>
</evidence>
<evidence type="ECO:0000256" key="1">
    <source>
        <dbReference type="ARBA" id="ARBA00004651"/>
    </source>
</evidence>
<feature type="transmembrane region" description="Helical" evidence="8">
    <location>
        <begin position="160"/>
        <end position="180"/>
    </location>
</feature>
<proteinExistence type="inferred from homology"/>
<evidence type="ECO:0000313" key="10">
    <source>
        <dbReference type="EMBL" id="GID69917.1"/>
    </source>
</evidence>
<feature type="transmembrane region" description="Helical" evidence="8">
    <location>
        <begin position="250"/>
        <end position="270"/>
    </location>
</feature>
<protein>
    <submittedName>
        <fullName evidence="10">Membrane protein</fullName>
    </submittedName>
</protein>
<organism evidence="10 11">
    <name type="scientific">Actinoplanes cyaneus</name>
    <dbReference type="NCBI Taxonomy" id="52696"/>
    <lineage>
        <taxon>Bacteria</taxon>
        <taxon>Bacillati</taxon>
        <taxon>Actinomycetota</taxon>
        <taxon>Actinomycetes</taxon>
        <taxon>Micromonosporales</taxon>
        <taxon>Micromonosporaceae</taxon>
        <taxon>Actinoplanes</taxon>
    </lineage>
</organism>
<comment type="similarity">
    <text evidence="2">Belongs to the EamA transporter family.</text>
</comment>
<dbReference type="InterPro" id="IPR000620">
    <property type="entry name" value="EamA_dom"/>
</dbReference>
<dbReference type="PANTHER" id="PTHR42920">
    <property type="entry name" value="OS03G0707200 PROTEIN-RELATED"/>
    <property type="match status" value="1"/>
</dbReference>
<feature type="transmembrane region" description="Helical" evidence="8">
    <location>
        <begin position="27"/>
        <end position="50"/>
    </location>
</feature>
<sequence length="316" mass="31656">MTSAPDTTPSAVAPAEAPVSPTRRAGAVGLVLGALLSGPFGGAVAALLFPRAGVDGAVTLRLTIAALVLLAVCRPRVRGHRRADWLLIGGFGAALAGMNTLAYHAIALIPLGPVVMLEVLGPLVLSVVTARRAASWLWAGLAAAGVALLSSTGFDRLTPAGIGFATAAGAVWAGYIMASARAGQRFPRADGLALAMTAAAIITLPLGVGTAGTTLLDPSILAMGAGVALLSSALPYTLELLALRRMPTTTFAVLMSLGPAVAAIAGYVVLHQQLTPAEGLAIALVVAANVGAVRTPSRRVPSPAPRESTPSEAPAR</sequence>
<feature type="transmembrane region" description="Helical" evidence="8">
    <location>
        <begin position="56"/>
        <end position="73"/>
    </location>
</feature>
<feature type="transmembrane region" description="Helical" evidence="8">
    <location>
        <begin position="276"/>
        <end position="293"/>
    </location>
</feature>
<accession>A0A919IT04</accession>
<gene>
    <name evidence="10" type="ORF">Acy02nite_77980</name>
</gene>
<evidence type="ECO:0000313" key="11">
    <source>
        <dbReference type="Proteomes" id="UP000619479"/>
    </source>
</evidence>
<keyword evidence="4 8" id="KW-0812">Transmembrane</keyword>
<dbReference type="SUPFAM" id="SSF103481">
    <property type="entry name" value="Multidrug resistance efflux transporter EmrE"/>
    <property type="match status" value="1"/>
</dbReference>
<keyword evidence="5 8" id="KW-1133">Transmembrane helix</keyword>
<feature type="transmembrane region" description="Helical" evidence="8">
    <location>
        <begin position="192"/>
        <end position="213"/>
    </location>
</feature>
<comment type="subcellular location">
    <subcellularLocation>
        <location evidence="1">Cell membrane</location>
        <topology evidence="1">Multi-pass membrane protein</topology>
    </subcellularLocation>
</comment>
<feature type="region of interest" description="Disordered" evidence="7">
    <location>
        <begin position="296"/>
        <end position="316"/>
    </location>
</feature>
<comment type="caution">
    <text evidence="10">The sequence shown here is derived from an EMBL/GenBank/DDBJ whole genome shotgun (WGS) entry which is preliminary data.</text>
</comment>
<keyword evidence="6 8" id="KW-0472">Membrane</keyword>
<evidence type="ECO:0000256" key="5">
    <source>
        <dbReference type="ARBA" id="ARBA00022989"/>
    </source>
</evidence>
<dbReference type="RefSeq" id="WP_203752945.1">
    <property type="nucleotide sequence ID" value="NZ_BAAAUC010000024.1"/>
</dbReference>
<evidence type="ECO:0000256" key="8">
    <source>
        <dbReference type="SAM" id="Phobius"/>
    </source>
</evidence>
<evidence type="ECO:0000259" key="9">
    <source>
        <dbReference type="Pfam" id="PF00892"/>
    </source>
</evidence>
<name>A0A919IT04_9ACTN</name>
<dbReference type="InterPro" id="IPR051258">
    <property type="entry name" value="Diverse_Substrate_Transporter"/>
</dbReference>
<dbReference type="Proteomes" id="UP000619479">
    <property type="component" value="Unassembled WGS sequence"/>
</dbReference>
<dbReference type="EMBL" id="BOMH01000068">
    <property type="protein sequence ID" value="GID69917.1"/>
    <property type="molecule type" value="Genomic_DNA"/>
</dbReference>
<feature type="transmembrane region" description="Helical" evidence="8">
    <location>
        <begin position="85"/>
        <end position="105"/>
    </location>
</feature>
<dbReference type="GO" id="GO:0005886">
    <property type="term" value="C:plasma membrane"/>
    <property type="evidence" value="ECO:0007669"/>
    <property type="project" value="UniProtKB-SubCell"/>
</dbReference>
<evidence type="ECO:0000256" key="7">
    <source>
        <dbReference type="SAM" id="MobiDB-lite"/>
    </source>
</evidence>
<dbReference type="InterPro" id="IPR037185">
    <property type="entry name" value="EmrE-like"/>
</dbReference>
<reference evidence="10" key="1">
    <citation type="submission" date="2021-01" db="EMBL/GenBank/DDBJ databases">
        <title>Whole genome shotgun sequence of Actinoplanes cyaneus NBRC 14990.</title>
        <authorList>
            <person name="Komaki H."/>
            <person name="Tamura T."/>
        </authorList>
    </citation>
    <scope>NUCLEOTIDE SEQUENCE</scope>
    <source>
        <strain evidence="10">NBRC 14990</strain>
    </source>
</reference>
<feature type="transmembrane region" description="Helical" evidence="8">
    <location>
        <begin position="136"/>
        <end position="154"/>
    </location>
</feature>
<evidence type="ECO:0000256" key="4">
    <source>
        <dbReference type="ARBA" id="ARBA00022692"/>
    </source>
</evidence>
<dbReference type="Pfam" id="PF00892">
    <property type="entry name" value="EamA"/>
    <property type="match status" value="1"/>
</dbReference>
<evidence type="ECO:0000256" key="6">
    <source>
        <dbReference type="ARBA" id="ARBA00023136"/>
    </source>
</evidence>
<dbReference type="AlphaFoldDB" id="A0A919IT04"/>
<dbReference type="Gene3D" id="1.10.3730.20">
    <property type="match status" value="1"/>
</dbReference>
<evidence type="ECO:0000256" key="2">
    <source>
        <dbReference type="ARBA" id="ARBA00007362"/>
    </source>
</evidence>
<feature type="domain" description="EamA" evidence="9">
    <location>
        <begin position="161"/>
        <end position="288"/>
    </location>
</feature>
<keyword evidence="3" id="KW-1003">Cell membrane</keyword>
<feature type="transmembrane region" description="Helical" evidence="8">
    <location>
        <begin position="111"/>
        <end position="129"/>
    </location>
</feature>
<dbReference type="PANTHER" id="PTHR42920:SF5">
    <property type="entry name" value="EAMA DOMAIN-CONTAINING PROTEIN"/>
    <property type="match status" value="1"/>
</dbReference>
<feature type="transmembrane region" description="Helical" evidence="8">
    <location>
        <begin position="219"/>
        <end position="238"/>
    </location>
</feature>